<sequence length="61" mass="7512">MYAETHLIIPENIVQIKHDEKFVYFYCLHSKCNLIRRSTTIMRNFQRVAREQYQLDVTFKM</sequence>
<dbReference type="EMBL" id="NJHN03000116">
    <property type="protein sequence ID" value="KAH9413960.1"/>
    <property type="molecule type" value="Genomic_DNA"/>
</dbReference>
<gene>
    <name evidence="1" type="ORF">DERP_014481</name>
</gene>
<accession>A0ABQ8IUH8</accession>
<evidence type="ECO:0000313" key="1">
    <source>
        <dbReference type="EMBL" id="KAH9413960.1"/>
    </source>
</evidence>
<dbReference type="Proteomes" id="UP000887458">
    <property type="component" value="Unassembled WGS sequence"/>
</dbReference>
<protein>
    <submittedName>
        <fullName evidence="1">Uncharacterized protein</fullName>
    </submittedName>
</protein>
<reference evidence="1 2" key="2">
    <citation type="journal article" date="2022" name="Mol. Biol. Evol.">
        <title>Comparative Genomics Reveals Insights into the Divergent Evolution of Astigmatic Mites and Household Pest Adaptations.</title>
        <authorList>
            <person name="Xiong Q."/>
            <person name="Wan A.T."/>
            <person name="Liu X."/>
            <person name="Fung C.S."/>
            <person name="Xiao X."/>
            <person name="Malainual N."/>
            <person name="Hou J."/>
            <person name="Wang L."/>
            <person name="Wang M."/>
            <person name="Yang K.Y."/>
            <person name="Cui Y."/>
            <person name="Leung E.L."/>
            <person name="Nong W."/>
            <person name="Shin S.K."/>
            <person name="Au S.W."/>
            <person name="Jeong K.Y."/>
            <person name="Chew F.T."/>
            <person name="Hui J.H."/>
            <person name="Leung T.F."/>
            <person name="Tungtrongchitr A."/>
            <person name="Zhong N."/>
            <person name="Liu Z."/>
            <person name="Tsui S.K."/>
        </authorList>
    </citation>
    <scope>NUCLEOTIDE SEQUENCE [LARGE SCALE GENOMIC DNA]</scope>
    <source>
        <strain evidence="1">Derp</strain>
    </source>
</reference>
<organism evidence="1 2">
    <name type="scientific">Dermatophagoides pteronyssinus</name>
    <name type="common">European house dust mite</name>
    <dbReference type="NCBI Taxonomy" id="6956"/>
    <lineage>
        <taxon>Eukaryota</taxon>
        <taxon>Metazoa</taxon>
        <taxon>Ecdysozoa</taxon>
        <taxon>Arthropoda</taxon>
        <taxon>Chelicerata</taxon>
        <taxon>Arachnida</taxon>
        <taxon>Acari</taxon>
        <taxon>Acariformes</taxon>
        <taxon>Sarcoptiformes</taxon>
        <taxon>Astigmata</taxon>
        <taxon>Psoroptidia</taxon>
        <taxon>Analgoidea</taxon>
        <taxon>Pyroglyphidae</taxon>
        <taxon>Dermatophagoidinae</taxon>
        <taxon>Dermatophagoides</taxon>
    </lineage>
</organism>
<proteinExistence type="predicted"/>
<evidence type="ECO:0000313" key="2">
    <source>
        <dbReference type="Proteomes" id="UP000887458"/>
    </source>
</evidence>
<keyword evidence="2" id="KW-1185">Reference proteome</keyword>
<name>A0ABQ8IUH8_DERPT</name>
<reference evidence="1 2" key="1">
    <citation type="journal article" date="2018" name="J. Allergy Clin. Immunol.">
        <title>High-quality assembly of Dermatophagoides pteronyssinus genome and transcriptome reveals a wide range of novel allergens.</title>
        <authorList>
            <person name="Liu X.Y."/>
            <person name="Yang K.Y."/>
            <person name="Wang M.Q."/>
            <person name="Kwok J.S."/>
            <person name="Zeng X."/>
            <person name="Yang Z."/>
            <person name="Xiao X.J."/>
            <person name="Lau C.P."/>
            <person name="Li Y."/>
            <person name="Huang Z.M."/>
            <person name="Ba J.G."/>
            <person name="Yim A.K."/>
            <person name="Ouyang C.Y."/>
            <person name="Ngai S.M."/>
            <person name="Chan T.F."/>
            <person name="Leung E.L."/>
            <person name="Liu L."/>
            <person name="Liu Z.G."/>
            <person name="Tsui S.K."/>
        </authorList>
    </citation>
    <scope>NUCLEOTIDE SEQUENCE [LARGE SCALE GENOMIC DNA]</scope>
    <source>
        <strain evidence="1">Derp</strain>
    </source>
</reference>
<comment type="caution">
    <text evidence="1">The sequence shown here is derived from an EMBL/GenBank/DDBJ whole genome shotgun (WGS) entry which is preliminary data.</text>
</comment>